<gene>
    <name evidence="2" type="ORF">NSCI0253_LOCUS27572</name>
</gene>
<feature type="compositionally biased region" description="Basic and acidic residues" evidence="1">
    <location>
        <begin position="1"/>
        <end position="23"/>
    </location>
</feature>
<organism evidence="2">
    <name type="scientific">Noctiluca scintillans</name>
    <name type="common">Sea sparkle</name>
    <name type="synonym">Red tide dinoflagellate</name>
    <dbReference type="NCBI Taxonomy" id="2966"/>
    <lineage>
        <taxon>Eukaryota</taxon>
        <taxon>Sar</taxon>
        <taxon>Alveolata</taxon>
        <taxon>Dinophyceae</taxon>
        <taxon>Noctilucales</taxon>
        <taxon>Noctilucaceae</taxon>
        <taxon>Noctiluca</taxon>
    </lineage>
</organism>
<dbReference type="EMBL" id="HBFQ01038900">
    <property type="protein sequence ID" value="CAD8853222.1"/>
    <property type="molecule type" value="Transcribed_RNA"/>
</dbReference>
<evidence type="ECO:0000256" key="1">
    <source>
        <dbReference type="SAM" id="MobiDB-lite"/>
    </source>
</evidence>
<name>A0A7S1AGH8_NOCSC</name>
<sequence>MAQDLGLKRSKEMPRSRSFDVEPPKLSGMNDTDMWEMASDIASEIATEIASDFPKTRSATTLWINGGARAPSDTFMREATCLMGDKLDLVEFGVDDTDGAGWSPAHERELPEDLLRLTRMISARERSEGQESCFVGAVKRAGCADTRHKGLECIAEKQSPRDEASGWVPSCSSGGRSSLFRTGEGRQERRNVETLWCWTMRYLNLVSDRKGFPPQGRERCESDLDECRVREDHVTEQRVAKQHTAIQCRSDVDPFEEDVSSSEGSVLVIDEVWEELPHDCTDPSMAERCTTGSSGVGTFSYEEWLEHETETIFDVVDVEIDLDGMLVEATWRQDRLLCAGVPLPSRSDDRCDAGARTKERDVYNVQDDACHEHARGWDCLQEPTITHAMQMSVAAVRAREEPSCTEPQHVTPSAITRFDCETEMASQMMTDSERKASRTSPSSVAIALSLPPCCMHSISALWKSIVVVASTFC</sequence>
<accession>A0A7S1AGH8</accession>
<feature type="region of interest" description="Disordered" evidence="1">
    <location>
        <begin position="1"/>
        <end position="31"/>
    </location>
</feature>
<evidence type="ECO:0000313" key="2">
    <source>
        <dbReference type="EMBL" id="CAD8853222.1"/>
    </source>
</evidence>
<reference evidence="2" key="1">
    <citation type="submission" date="2021-01" db="EMBL/GenBank/DDBJ databases">
        <authorList>
            <person name="Corre E."/>
            <person name="Pelletier E."/>
            <person name="Niang G."/>
            <person name="Scheremetjew M."/>
            <person name="Finn R."/>
            <person name="Kale V."/>
            <person name="Holt S."/>
            <person name="Cochrane G."/>
            <person name="Meng A."/>
            <person name="Brown T."/>
            <person name="Cohen L."/>
        </authorList>
    </citation>
    <scope>NUCLEOTIDE SEQUENCE</scope>
</reference>
<protein>
    <submittedName>
        <fullName evidence="2">Uncharacterized protein</fullName>
    </submittedName>
</protein>
<dbReference type="AlphaFoldDB" id="A0A7S1AGH8"/>
<proteinExistence type="predicted"/>